<keyword evidence="3" id="KW-1185">Reference proteome</keyword>
<feature type="compositionally biased region" description="Basic and acidic residues" evidence="1">
    <location>
        <begin position="27"/>
        <end position="37"/>
    </location>
</feature>
<sequence>MVNTHFNGVRPVAPVNEPGEESAATGRVRDEGRERGRGRGQGRAVPARNRAPVENAHRKEVTYTPRRDPVLAQQIMSFPKGLVGSGILPVVQATQPPINYPVTATIPRVDGALGTDAFFHTLLGPMMTGSYSGTLQQNFIQDSQGAVSSASGRLSFDRTFYNYGDTAHMRRDFPQPCMLDPAQQ</sequence>
<dbReference type="Proteomes" id="UP000011115">
    <property type="component" value="Unassembled WGS sequence"/>
</dbReference>
<accession>M1DYL8</accession>
<reference evidence="3" key="1">
    <citation type="journal article" date="2011" name="Nature">
        <title>Genome sequence and analysis of the tuber crop potato.</title>
        <authorList>
            <consortium name="The Potato Genome Sequencing Consortium"/>
        </authorList>
    </citation>
    <scope>NUCLEOTIDE SEQUENCE [LARGE SCALE GENOMIC DNA]</scope>
    <source>
        <strain evidence="3">cv. DM1-3 516 R44</strain>
    </source>
</reference>
<dbReference type="AlphaFoldDB" id="M1DYL8"/>
<name>M1DYL8_SOLTU</name>
<dbReference type="InParanoid" id="M1DYL8"/>
<dbReference type="EnsemblPlants" id="PGSC0003DMT400096513">
    <property type="protein sequence ID" value="PGSC0003DMT400096513"/>
    <property type="gene ID" value="PGSC0003DMG400046084"/>
</dbReference>
<dbReference type="HOGENOM" id="CLU_106928_0_0_1"/>
<protein>
    <submittedName>
        <fullName evidence="2">'chromo' domain containing protein</fullName>
    </submittedName>
</protein>
<evidence type="ECO:0000313" key="3">
    <source>
        <dbReference type="Proteomes" id="UP000011115"/>
    </source>
</evidence>
<evidence type="ECO:0000313" key="2">
    <source>
        <dbReference type="EnsemblPlants" id="PGSC0003DMT400096513"/>
    </source>
</evidence>
<dbReference type="Gramene" id="PGSC0003DMT400096513">
    <property type="protein sequence ID" value="PGSC0003DMT400096513"/>
    <property type="gene ID" value="PGSC0003DMG400046084"/>
</dbReference>
<proteinExistence type="predicted"/>
<dbReference type="PaxDb" id="4113-PGSC0003DMT400096513"/>
<feature type="region of interest" description="Disordered" evidence="1">
    <location>
        <begin position="1"/>
        <end position="58"/>
    </location>
</feature>
<organism evidence="2 3">
    <name type="scientific">Solanum tuberosum</name>
    <name type="common">Potato</name>
    <dbReference type="NCBI Taxonomy" id="4113"/>
    <lineage>
        <taxon>Eukaryota</taxon>
        <taxon>Viridiplantae</taxon>
        <taxon>Streptophyta</taxon>
        <taxon>Embryophyta</taxon>
        <taxon>Tracheophyta</taxon>
        <taxon>Spermatophyta</taxon>
        <taxon>Magnoliopsida</taxon>
        <taxon>eudicotyledons</taxon>
        <taxon>Gunneridae</taxon>
        <taxon>Pentapetalae</taxon>
        <taxon>asterids</taxon>
        <taxon>lamiids</taxon>
        <taxon>Solanales</taxon>
        <taxon>Solanaceae</taxon>
        <taxon>Solanoideae</taxon>
        <taxon>Solaneae</taxon>
        <taxon>Solanum</taxon>
    </lineage>
</organism>
<evidence type="ECO:0000256" key="1">
    <source>
        <dbReference type="SAM" id="MobiDB-lite"/>
    </source>
</evidence>
<reference evidence="2" key="2">
    <citation type="submission" date="2015-06" db="UniProtKB">
        <authorList>
            <consortium name="EnsemblPlants"/>
        </authorList>
    </citation>
    <scope>IDENTIFICATION</scope>
    <source>
        <strain evidence="2">DM1-3 516 R44</strain>
    </source>
</reference>